<dbReference type="EMBL" id="KI675889">
    <property type="protein sequence ID" value="ETL27655.1"/>
    <property type="molecule type" value="Genomic_DNA"/>
</dbReference>
<accession>W2I0I8</accession>
<organism evidence="1">
    <name type="scientific">Phytophthora nicotianae</name>
    <name type="common">Potato buckeye rot agent</name>
    <name type="synonym">Phytophthora parasitica</name>
    <dbReference type="NCBI Taxonomy" id="4792"/>
    <lineage>
        <taxon>Eukaryota</taxon>
        <taxon>Sar</taxon>
        <taxon>Stramenopiles</taxon>
        <taxon>Oomycota</taxon>
        <taxon>Peronosporomycetes</taxon>
        <taxon>Peronosporales</taxon>
        <taxon>Peronosporaceae</taxon>
        <taxon>Phytophthora</taxon>
    </lineage>
</organism>
<gene>
    <name evidence="1" type="ORF">L916_18826</name>
</gene>
<protein>
    <submittedName>
        <fullName evidence="1">Uncharacterized protein</fullName>
    </submittedName>
</protein>
<dbReference type="Proteomes" id="UP000053864">
    <property type="component" value="Unassembled WGS sequence"/>
</dbReference>
<proteinExistence type="predicted"/>
<sequence>MSRSLFLQVVETVGQYDSYFTWKRTLLKKCIHPTIKVAAAL</sequence>
<reference evidence="1" key="1">
    <citation type="submission" date="2013-11" db="EMBL/GenBank/DDBJ databases">
        <title>The Genome Sequence of Phytophthora parasitica CJ05E6.</title>
        <authorList>
            <consortium name="The Broad Institute Genomics Platform"/>
            <person name="Russ C."/>
            <person name="Tyler B."/>
            <person name="Panabieres F."/>
            <person name="Shan W."/>
            <person name="Tripathy S."/>
            <person name="Grunwald N."/>
            <person name="Machado M."/>
            <person name="Johnson C.S."/>
            <person name="Arredondo F."/>
            <person name="Hong C."/>
            <person name="Coffey M."/>
            <person name="Young S.K."/>
            <person name="Zeng Q."/>
            <person name="Gargeya S."/>
            <person name="Fitzgerald M."/>
            <person name="Abouelleil A."/>
            <person name="Alvarado L."/>
            <person name="Chapman S.B."/>
            <person name="Gainer-Dewar J."/>
            <person name="Goldberg J."/>
            <person name="Griggs A."/>
            <person name="Gujja S."/>
            <person name="Hansen M."/>
            <person name="Howarth C."/>
            <person name="Imamovic A."/>
            <person name="Ireland A."/>
            <person name="Larimer J."/>
            <person name="McCowan C."/>
            <person name="Murphy C."/>
            <person name="Pearson M."/>
            <person name="Poon T.W."/>
            <person name="Priest M."/>
            <person name="Roberts A."/>
            <person name="Saif S."/>
            <person name="Shea T."/>
            <person name="Sykes S."/>
            <person name="Wortman J."/>
            <person name="Nusbaum C."/>
            <person name="Birren B."/>
        </authorList>
    </citation>
    <scope>NUCLEOTIDE SEQUENCE [LARGE SCALE GENOMIC DNA]</scope>
    <source>
        <strain evidence="1">CJ05E6</strain>
    </source>
</reference>
<name>W2I0I8_PHYNI</name>
<evidence type="ECO:0000313" key="1">
    <source>
        <dbReference type="EMBL" id="ETL27655.1"/>
    </source>
</evidence>
<dbReference type="AlphaFoldDB" id="W2I0I8"/>